<accession>A0A5P8FLM6</accession>
<dbReference type="KEGG" id="jme:EEW87_007575"/>
<dbReference type="InterPro" id="IPR003593">
    <property type="entry name" value="AAA+_ATPase"/>
</dbReference>
<dbReference type="SMART" id="SM00382">
    <property type="entry name" value="AAA"/>
    <property type="match status" value="1"/>
</dbReference>
<evidence type="ECO:0000259" key="2">
    <source>
        <dbReference type="SMART" id="SM00382"/>
    </source>
</evidence>
<evidence type="ECO:0000313" key="4">
    <source>
        <dbReference type="Proteomes" id="UP000271708"/>
    </source>
</evidence>
<dbReference type="PANTHER" id="PTHR34301">
    <property type="entry name" value="DNA-BINDING PROTEIN-RELATED"/>
    <property type="match status" value="1"/>
</dbReference>
<dbReference type="InterPro" id="IPR041664">
    <property type="entry name" value="AAA_16"/>
</dbReference>
<evidence type="ECO:0000256" key="1">
    <source>
        <dbReference type="SAM" id="MobiDB-lite"/>
    </source>
</evidence>
<protein>
    <submittedName>
        <fullName evidence="3">AAA family ATPase</fullName>
    </submittedName>
</protein>
<dbReference type="PANTHER" id="PTHR34301:SF8">
    <property type="entry name" value="ATPASE DOMAIN-CONTAINING PROTEIN"/>
    <property type="match status" value="1"/>
</dbReference>
<dbReference type="Proteomes" id="UP000271708">
    <property type="component" value="Chromosome"/>
</dbReference>
<dbReference type="AlphaFoldDB" id="A0A5P8FLM6"/>
<feature type="domain" description="AAA+ ATPase" evidence="2">
    <location>
        <begin position="135"/>
        <end position="329"/>
    </location>
</feature>
<sequence>MDSIPGAAEAAEDREDTARTSHRRAVRGLLRPTPGRAPGGAWTPRNDRRHAGKYSPRGCTLNQAGSQRGKAAGVSYTSPTVDDIWPMCNKVSREDATMRNPYTPGELPRVLAGREDQQHRIRGVLSRVSAYGETGGPPVVFLGPRGVGKTSLLREAQRDADEHGFLTVWVSCHHGAPFLPDLVSRVDHALRAADVVAKGDRRSLRLDEIAVELGVPTGVKVSARAAPDEGGGAETGAQVSALEDLLHGTATRVRERGGSGLLVLVDELHAPSRTDLAVLLNAMQNLAGGREDSPFALVCAGLPSSVSVLTRAATFAERSTFVTLPPLAPEAAAQAVGEPAEELGVGWTGPALTEVVERAQGFPYLLQVLAHATWQSASPVAGDRLGVADVRAGLPLVEAQLDAMFAARWGAATPLEQHLLTVMAHAGSASVTRAEIAAGMGRSTQSLGMPRERLIDKGIVEPAGHGRLRFTMPGFAEYLRATTATGDASRPST</sequence>
<name>A0A5P8FLM6_9MICO</name>
<dbReference type="SUPFAM" id="SSF52540">
    <property type="entry name" value="P-loop containing nucleoside triphosphate hydrolases"/>
    <property type="match status" value="1"/>
</dbReference>
<gene>
    <name evidence="3" type="ORF">EEW87_007575</name>
</gene>
<reference evidence="3 4" key="1">
    <citation type="submission" date="2019-09" db="EMBL/GenBank/DDBJ databases">
        <title>Complete Genome Sequence of Janibacter melonis M714 with both human health impact and industrial applications.</title>
        <authorList>
            <person name="Jin M."/>
            <person name="Zhao Q.R."/>
        </authorList>
    </citation>
    <scope>NUCLEOTIDE SEQUENCE [LARGE SCALE GENOMIC DNA]</scope>
    <source>
        <strain evidence="3 4">M714</strain>
    </source>
</reference>
<organism evidence="3 4">
    <name type="scientific">Janibacter melonis</name>
    <dbReference type="NCBI Taxonomy" id="262209"/>
    <lineage>
        <taxon>Bacteria</taxon>
        <taxon>Bacillati</taxon>
        <taxon>Actinomycetota</taxon>
        <taxon>Actinomycetes</taxon>
        <taxon>Micrococcales</taxon>
        <taxon>Intrasporangiaceae</taxon>
        <taxon>Janibacter</taxon>
    </lineage>
</organism>
<proteinExistence type="predicted"/>
<evidence type="ECO:0000313" key="3">
    <source>
        <dbReference type="EMBL" id="QFQ30208.2"/>
    </source>
</evidence>
<dbReference type="Gene3D" id="3.40.50.300">
    <property type="entry name" value="P-loop containing nucleotide triphosphate hydrolases"/>
    <property type="match status" value="1"/>
</dbReference>
<dbReference type="InterPro" id="IPR027417">
    <property type="entry name" value="P-loop_NTPase"/>
</dbReference>
<feature type="region of interest" description="Disordered" evidence="1">
    <location>
        <begin position="1"/>
        <end position="76"/>
    </location>
</feature>
<dbReference type="EMBL" id="CP044548">
    <property type="protein sequence ID" value="QFQ30208.2"/>
    <property type="molecule type" value="Genomic_DNA"/>
</dbReference>
<dbReference type="Pfam" id="PF13191">
    <property type="entry name" value="AAA_16"/>
    <property type="match status" value="1"/>
</dbReference>